<organism evidence="11 12">
    <name type="scientific">Planococcus chinensis</name>
    <dbReference type="NCBI Taxonomy" id="272917"/>
    <lineage>
        <taxon>Bacteria</taxon>
        <taxon>Bacillati</taxon>
        <taxon>Bacillota</taxon>
        <taxon>Bacilli</taxon>
        <taxon>Bacillales</taxon>
        <taxon>Caryophanaceae</taxon>
        <taxon>Planococcus</taxon>
    </lineage>
</organism>
<protein>
    <submittedName>
        <fullName evidence="11">LTA synthase family protein</fullName>
        <ecNumber evidence="11">2.7.8.-</ecNumber>
    </submittedName>
</protein>
<evidence type="ECO:0000256" key="1">
    <source>
        <dbReference type="ARBA" id="ARBA00004651"/>
    </source>
</evidence>
<dbReference type="Proteomes" id="UP001597273">
    <property type="component" value="Unassembled WGS sequence"/>
</dbReference>
<evidence type="ECO:0000256" key="3">
    <source>
        <dbReference type="ARBA" id="ARBA00009983"/>
    </source>
</evidence>
<dbReference type="Gene3D" id="3.40.720.10">
    <property type="entry name" value="Alkaline Phosphatase, subunit A"/>
    <property type="match status" value="1"/>
</dbReference>
<feature type="transmembrane region" description="Helical" evidence="9">
    <location>
        <begin position="57"/>
        <end position="77"/>
    </location>
</feature>
<sequence length="605" mass="67785">MKFLDYWSYLLLSLAKIFLFSVLTASAFNFNFLLINLAAILVMTSWALLVKTRIRRWILMASLFLHSTLLISDLWYYRYFEDLLSVALLSDIGQMGDVGGGFLTLIQAKDFLFFADLLLFAGVLLYLRKHPVPADKSRSRFAAAAGFIVGVVGFAVPLALSYANGEKWIADDPISNMREYYQLGFWGYHGVDAARGIGDALNIGGEVTKEETEAIQELNGEVIEAAAPGTNVIILQLESFQTSVIGQEINGQELTPNLNRLREEMLYFPNFFHQTHEGRTSDAEFVVNTSLHPVKSGSVYTQYADNEFDALPELLKEAGYDTAAMHAFEKDFWNRNDFYKKIGFNQFFSKEDFPKKEDIGMALNDKDFFTTSVQLMEELDEPFYAFMVALTSHIPYEIPEEEKRLDLSGYNDPLLQNYYHTVHYVDAAVGLMMEQLKENGKWDDSLVVFYGDHDSGLTAPQDEMAQKAGADSPVELFALDRSVPLFIKPANLEAGRTVEENGGQMDIAPTVLDLLGLTPPYMLGESLLDGEPNLTVFRDGSYRYGSLYYAPDLTRPSGSGKCYSVDDGSEVPLGDCQNRIGEAAEQLRLSDTIIEDDALAEIQSH</sequence>
<dbReference type="InterPro" id="IPR050448">
    <property type="entry name" value="OpgB/LTA_synthase_biosynth"/>
</dbReference>
<evidence type="ECO:0000256" key="5">
    <source>
        <dbReference type="ARBA" id="ARBA00022692"/>
    </source>
</evidence>
<comment type="similarity">
    <text evidence="3 8">Belongs to the LTA synthase family.</text>
</comment>
<evidence type="ECO:0000256" key="9">
    <source>
        <dbReference type="SAM" id="Phobius"/>
    </source>
</evidence>
<evidence type="ECO:0000256" key="6">
    <source>
        <dbReference type="ARBA" id="ARBA00022989"/>
    </source>
</evidence>
<evidence type="ECO:0000256" key="8">
    <source>
        <dbReference type="PIRNR" id="PIRNR005091"/>
    </source>
</evidence>
<feature type="domain" description="Sulfatase N-terminal" evidence="10">
    <location>
        <begin position="231"/>
        <end position="516"/>
    </location>
</feature>
<dbReference type="InterPro" id="IPR012160">
    <property type="entry name" value="LtaS-like"/>
</dbReference>
<dbReference type="GO" id="GO:0016740">
    <property type="term" value="F:transferase activity"/>
    <property type="evidence" value="ECO:0007669"/>
    <property type="project" value="UniProtKB-KW"/>
</dbReference>
<dbReference type="InterPro" id="IPR017850">
    <property type="entry name" value="Alkaline_phosphatase_core_sf"/>
</dbReference>
<keyword evidence="6 9" id="KW-1133">Transmembrane helix</keyword>
<comment type="subcellular location">
    <subcellularLocation>
        <location evidence="1">Cell membrane</location>
        <topology evidence="1">Multi-pass membrane protein</topology>
    </subcellularLocation>
</comment>
<dbReference type="PIRSF" id="PIRSF005091">
    <property type="entry name" value="Mmb_sulf_HI1246"/>
    <property type="match status" value="1"/>
</dbReference>
<feature type="transmembrane region" description="Helical" evidence="9">
    <location>
        <begin position="111"/>
        <end position="127"/>
    </location>
</feature>
<comment type="pathway">
    <text evidence="2">Cell wall biogenesis; lipoteichoic acid biosynthesis.</text>
</comment>
<dbReference type="Pfam" id="PF00884">
    <property type="entry name" value="Sulfatase"/>
    <property type="match status" value="1"/>
</dbReference>
<proteinExistence type="inferred from homology"/>
<dbReference type="RefSeq" id="WP_204891772.1">
    <property type="nucleotide sequence ID" value="NZ_JBHUFW010000005.1"/>
</dbReference>
<dbReference type="EC" id="2.7.8.-" evidence="11"/>
<feature type="transmembrane region" description="Helical" evidence="9">
    <location>
        <begin position="7"/>
        <end position="26"/>
    </location>
</feature>
<dbReference type="SUPFAM" id="SSF53649">
    <property type="entry name" value="Alkaline phosphatase-like"/>
    <property type="match status" value="1"/>
</dbReference>
<accession>A0ABW4QGX0</accession>
<keyword evidence="12" id="KW-1185">Reference proteome</keyword>
<keyword evidence="7 8" id="KW-0472">Membrane</keyword>
<keyword evidence="5 9" id="KW-0812">Transmembrane</keyword>
<dbReference type="PANTHER" id="PTHR47371">
    <property type="entry name" value="LIPOTEICHOIC ACID SYNTHASE"/>
    <property type="match status" value="1"/>
</dbReference>
<evidence type="ECO:0000256" key="2">
    <source>
        <dbReference type="ARBA" id="ARBA00004936"/>
    </source>
</evidence>
<evidence type="ECO:0000256" key="4">
    <source>
        <dbReference type="ARBA" id="ARBA00022475"/>
    </source>
</evidence>
<name>A0ABW4QGX0_9BACL</name>
<keyword evidence="4 8" id="KW-1003">Cell membrane</keyword>
<feature type="transmembrane region" description="Helical" evidence="9">
    <location>
        <begin position="139"/>
        <end position="160"/>
    </location>
</feature>
<comment type="caution">
    <text evidence="11">The sequence shown here is derived from an EMBL/GenBank/DDBJ whole genome shotgun (WGS) entry which is preliminary data.</text>
</comment>
<dbReference type="PANTHER" id="PTHR47371:SF3">
    <property type="entry name" value="PHOSPHOGLYCEROL TRANSFERASE I"/>
    <property type="match status" value="1"/>
</dbReference>
<dbReference type="InterPro" id="IPR000917">
    <property type="entry name" value="Sulfatase_N"/>
</dbReference>
<evidence type="ECO:0000259" key="10">
    <source>
        <dbReference type="Pfam" id="PF00884"/>
    </source>
</evidence>
<dbReference type="CDD" id="cd16015">
    <property type="entry name" value="LTA_synthase"/>
    <property type="match status" value="1"/>
</dbReference>
<dbReference type="Gene3D" id="3.30.1120.170">
    <property type="match status" value="1"/>
</dbReference>
<dbReference type="EMBL" id="JBHUFW010000005">
    <property type="protein sequence ID" value="MFD1862862.1"/>
    <property type="molecule type" value="Genomic_DNA"/>
</dbReference>
<gene>
    <name evidence="11" type="ORF">ACFSDB_07955</name>
</gene>
<evidence type="ECO:0000313" key="12">
    <source>
        <dbReference type="Proteomes" id="UP001597273"/>
    </source>
</evidence>
<reference evidence="12" key="1">
    <citation type="journal article" date="2019" name="Int. J. Syst. Evol. Microbiol.">
        <title>The Global Catalogue of Microorganisms (GCM) 10K type strain sequencing project: providing services to taxonomists for standard genome sequencing and annotation.</title>
        <authorList>
            <consortium name="The Broad Institute Genomics Platform"/>
            <consortium name="The Broad Institute Genome Sequencing Center for Infectious Disease"/>
            <person name="Wu L."/>
            <person name="Ma J."/>
        </authorList>
    </citation>
    <scope>NUCLEOTIDE SEQUENCE [LARGE SCALE GENOMIC DNA]</scope>
    <source>
        <strain evidence="12">CGMCC 1.15475</strain>
    </source>
</reference>
<evidence type="ECO:0000256" key="7">
    <source>
        <dbReference type="ARBA" id="ARBA00023136"/>
    </source>
</evidence>
<keyword evidence="11" id="KW-0808">Transferase</keyword>
<feature type="transmembrane region" description="Helical" evidence="9">
    <location>
        <begin position="32"/>
        <end position="50"/>
    </location>
</feature>
<evidence type="ECO:0000313" key="11">
    <source>
        <dbReference type="EMBL" id="MFD1862862.1"/>
    </source>
</evidence>